<dbReference type="EMBL" id="CAKOFQ010006713">
    <property type="protein sequence ID" value="CAH1964246.1"/>
    <property type="molecule type" value="Genomic_DNA"/>
</dbReference>
<keyword evidence="1" id="KW-0863">Zinc-finger</keyword>
<feature type="domain" description="C2H2-type" evidence="2">
    <location>
        <begin position="16"/>
        <end position="44"/>
    </location>
</feature>
<dbReference type="PROSITE" id="PS50157">
    <property type="entry name" value="ZINC_FINGER_C2H2_2"/>
    <property type="match status" value="1"/>
</dbReference>
<dbReference type="AlphaFoldDB" id="A0A9P0JZC6"/>
<dbReference type="InterPro" id="IPR013087">
    <property type="entry name" value="Znf_C2H2_type"/>
</dbReference>
<reference evidence="3" key="1">
    <citation type="submission" date="2022-03" db="EMBL/GenBank/DDBJ databases">
        <authorList>
            <person name="Sayadi A."/>
        </authorList>
    </citation>
    <scope>NUCLEOTIDE SEQUENCE</scope>
</reference>
<evidence type="ECO:0000313" key="4">
    <source>
        <dbReference type="Proteomes" id="UP001152888"/>
    </source>
</evidence>
<dbReference type="Proteomes" id="UP001152888">
    <property type="component" value="Unassembled WGS sequence"/>
</dbReference>
<comment type="caution">
    <text evidence="3">The sequence shown here is derived from an EMBL/GenBank/DDBJ whole genome shotgun (WGS) entry which is preliminary data.</text>
</comment>
<dbReference type="GO" id="GO:0008270">
    <property type="term" value="F:zinc ion binding"/>
    <property type="evidence" value="ECO:0007669"/>
    <property type="project" value="UniProtKB-KW"/>
</dbReference>
<dbReference type="SMART" id="SM00355">
    <property type="entry name" value="ZnF_C2H2"/>
    <property type="match status" value="1"/>
</dbReference>
<keyword evidence="1" id="KW-0862">Zinc</keyword>
<dbReference type="Gene3D" id="3.30.160.60">
    <property type="entry name" value="Classic Zinc Finger"/>
    <property type="match status" value="1"/>
</dbReference>
<proteinExistence type="predicted"/>
<keyword evidence="1" id="KW-0479">Metal-binding</keyword>
<dbReference type="OrthoDB" id="407106at2759"/>
<keyword evidence="4" id="KW-1185">Reference proteome</keyword>
<name>A0A9P0JZC6_ACAOB</name>
<gene>
    <name evidence="3" type="ORF">ACAOBT_LOCUS5685</name>
</gene>
<organism evidence="3 4">
    <name type="scientific">Acanthoscelides obtectus</name>
    <name type="common">Bean weevil</name>
    <name type="synonym">Bruchus obtectus</name>
    <dbReference type="NCBI Taxonomy" id="200917"/>
    <lineage>
        <taxon>Eukaryota</taxon>
        <taxon>Metazoa</taxon>
        <taxon>Ecdysozoa</taxon>
        <taxon>Arthropoda</taxon>
        <taxon>Hexapoda</taxon>
        <taxon>Insecta</taxon>
        <taxon>Pterygota</taxon>
        <taxon>Neoptera</taxon>
        <taxon>Endopterygota</taxon>
        <taxon>Coleoptera</taxon>
        <taxon>Polyphaga</taxon>
        <taxon>Cucujiformia</taxon>
        <taxon>Chrysomeloidea</taxon>
        <taxon>Chrysomelidae</taxon>
        <taxon>Bruchinae</taxon>
        <taxon>Bruchini</taxon>
        <taxon>Acanthoscelides</taxon>
    </lineage>
</organism>
<accession>A0A9P0JZC6</accession>
<dbReference type="InterPro" id="IPR036236">
    <property type="entry name" value="Znf_C2H2_sf"/>
</dbReference>
<evidence type="ECO:0000259" key="2">
    <source>
        <dbReference type="PROSITE" id="PS50157"/>
    </source>
</evidence>
<evidence type="ECO:0000313" key="3">
    <source>
        <dbReference type="EMBL" id="CAH1964246.1"/>
    </source>
</evidence>
<sequence length="117" mass="14137">MRRHERVECGGKEPTHPCLLCPYKAKQKGNLKVHMRKHHNSEYPCRKYVRKEPKEEELLDLSVTGCKKAEPKRRKKVRAEDFLRQDPNWCRSLESKRKRQKKLKRKLQDDEMLINID</sequence>
<dbReference type="SUPFAM" id="SSF57667">
    <property type="entry name" value="beta-beta-alpha zinc fingers"/>
    <property type="match status" value="1"/>
</dbReference>
<evidence type="ECO:0000256" key="1">
    <source>
        <dbReference type="PROSITE-ProRule" id="PRU00042"/>
    </source>
</evidence>
<protein>
    <recommendedName>
        <fullName evidence="2">C2H2-type domain-containing protein</fullName>
    </recommendedName>
</protein>